<dbReference type="FunFam" id="3.40.50.980:FF:000001">
    <property type="entry name" value="Non-ribosomal peptide synthetase"/>
    <property type="match status" value="2"/>
</dbReference>
<accession>A0A559J0F0</accession>
<dbReference type="InterPro" id="IPR009081">
    <property type="entry name" value="PP-bd_ACP"/>
</dbReference>
<evidence type="ECO:0000256" key="8">
    <source>
        <dbReference type="ARBA" id="ARBA00023268"/>
    </source>
</evidence>
<evidence type="ECO:0000256" key="4">
    <source>
        <dbReference type="ARBA" id="ARBA00022553"/>
    </source>
</evidence>
<dbReference type="CDD" id="cd12117">
    <property type="entry name" value="A_NRPS_Srf_like"/>
    <property type="match status" value="1"/>
</dbReference>
<dbReference type="PROSITE" id="PS00012">
    <property type="entry name" value="PHOSPHOPANTETHEINE"/>
    <property type="match status" value="1"/>
</dbReference>
<dbReference type="GO" id="GO:0008610">
    <property type="term" value="P:lipid biosynthetic process"/>
    <property type="evidence" value="ECO:0007669"/>
    <property type="project" value="UniProtKB-ARBA"/>
</dbReference>
<dbReference type="PANTHER" id="PTHR45527">
    <property type="entry name" value="NONRIBOSOMAL PEPTIDE SYNTHETASE"/>
    <property type="match status" value="1"/>
</dbReference>
<dbReference type="InterPro" id="IPR010060">
    <property type="entry name" value="NRPS_synth"/>
</dbReference>
<dbReference type="Gene3D" id="1.10.1200.10">
    <property type="entry name" value="ACP-like"/>
    <property type="match status" value="2"/>
</dbReference>
<evidence type="ECO:0000313" key="11">
    <source>
        <dbReference type="EMBL" id="TVX93369.1"/>
    </source>
</evidence>
<dbReference type="GO" id="GO:0044550">
    <property type="term" value="P:secondary metabolite biosynthetic process"/>
    <property type="evidence" value="ECO:0007669"/>
    <property type="project" value="UniProtKB-ARBA"/>
</dbReference>
<dbReference type="InterPro" id="IPR001242">
    <property type="entry name" value="Condensation_dom"/>
</dbReference>
<dbReference type="EMBL" id="VNJK01000001">
    <property type="protein sequence ID" value="TVX93369.1"/>
    <property type="molecule type" value="Genomic_DNA"/>
</dbReference>
<keyword evidence="6" id="KW-0677">Repeat</keyword>
<evidence type="ECO:0000313" key="12">
    <source>
        <dbReference type="Proteomes" id="UP000318102"/>
    </source>
</evidence>
<feature type="domain" description="Carrier" evidence="9">
    <location>
        <begin position="1215"/>
        <end position="1289"/>
    </location>
</feature>
<evidence type="ECO:0000259" key="10">
    <source>
        <dbReference type="PROSITE" id="PS50206"/>
    </source>
</evidence>
<dbReference type="FunFam" id="1.10.1200.10:FF:000005">
    <property type="entry name" value="Nonribosomal peptide synthetase 1"/>
    <property type="match status" value="1"/>
</dbReference>
<dbReference type="SUPFAM" id="SSF52777">
    <property type="entry name" value="CoA-dependent acyltransferases"/>
    <property type="match status" value="8"/>
</dbReference>
<dbReference type="InterPro" id="IPR020845">
    <property type="entry name" value="AMP-binding_CS"/>
</dbReference>
<dbReference type="NCBIfam" id="TIGR01733">
    <property type="entry name" value="AA-adenyl-dom"/>
    <property type="match status" value="2"/>
</dbReference>
<keyword evidence="3" id="KW-0596">Phosphopantetheine</keyword>
<dbReference type="GO" id="GO:0005829">
    <property type="term" value="C:cytosol"/>
    <property type="evidence" value="ECO:0007669"/>
    <property type="project" value="TreeGrafter"/>
</dbReference>
<dbReference type="SUPFAM" id="SSF56801">
    <property type="entry name" value="Acetyl-CoA synthetase-like"/>
    <property type="match status" value="2"/>
</dbReference>
<dbReference type="FunFam" id="3.40.50.12780:FF:000012">
    <property type="entry name" value="Non-ribosomal peptide synthetase"/>
    <property type="match status" value="2"/>
</dbReference>
<dbReference type="InterPro" id="IPR023213">
    <property type="entry name" value="CAT-like_dom_sf"/>
</dbReference>
<sequence length="3230" mass="371505">MDLNKQVLELGEQFTEAALEEINRAFCTNILDILLSALALTIRDWTKDENTLITLIGHSREESTKMMDISRTVGCFSAPFPVVLKAFDDLGDTIKYTKDMLRRIPNQGRFYGMIKLLSSEELNDVEPEICFNYTGKLDKATRENGFEITSHGYRQNTIKHFSGIHPLDIEAVLIDEKLTISIAYQQDEFYVETIEKLQATYQEHLLRLFHYCTTKEETEITVTDITLENISMDELVAYKDVLSNLKNIYPLAPMQEGMLYHALTDELDTYIKLSCFQIEGQIDLELLDKAFNTVIERHDILRTVFDYSSFKQNMQVVYKQRKAAVEYIDITDQGDNSDAYLKQLMRQYRKERFDLNKDVLLRIVLVRMNDNTYSMIFHLHHILMDGWCNSLILIELFKIYNELKHGIKVSLNEVVPYSTYIDWLKNKDRDESIAYWNDYLLECNEVTKIPYEKEQITNDAFINKEMKLVLEEEKTSSIARIAQKCQVTVNTVIQSIWATLLSKYNNSDDIVYGYVVSGRNAEIAGVEVIPGLFINTIPLRVKFTESMLYPDLLERISNITLQNTKHDYVSLTEIQNLSEIKNDLISSLLVFENYPIDEKQLNEEILKNNDLKILNSVFVLPHQLIEGSNYNLTLVVNQDNKTLINFIYNGNVYAEEGISKIVNGFEAIVNQIIENEQINIEHLEILGDNDKNQILYQFNQTKSLYPKDKSIVQLFEEQVNKVPNHTALIHQNEYVTYQELNEKANRLAHHLKQKAVGKNVLVGIMGERSVETIIGILAILKAGGAYLPIDPKYPTERINNLLNDSNAKLLLARSTYTEALGYDIDSEIEILHIDQVTEEMSVENSNNPQWINNSSDLAYVMYTSGSTGKPKGVMVEHQSIVRLVKNTNYVEFEEGDRILQTGTMVFDASTFELWGALLNGIGLVLVEEYTLLHAEKLGQEIRENQITTMWLTSPLFNQLVQQDVTIFAGLKTLIVGGDALSWEHINQVRKSHKSLKLINGYGPTENTTFSTYYAIEEEFDKAIPIGKAISNSNVYIVDRHNHLQPIGVAGELCVAGDGLARGYLNNEELTAAKFVPNPFEPGTKMYKTGDLARWLPDGNIEYMGRIDEQVKIRGFRIEPNEIAQHLMLHQQIQDAVVVARKGEDGQAYLCAYVVGEAILSPSVLREHVSASLPSYMIPSYFIQLDRLPLTLNGKVDRKVLPEPDGERHTGVQYESPRNEMEQAIAQVWEKVLGIKNVGINDEFFSLGGDSIKAIQAIAQMNNKGYTFEIKDLMNSPRIKDLIVHLKFAKNIVDQREVSGEIELTPIQRWFLEHEDIMKDQFNQDLMLFSENGFREDWIERAFDRIVQHHDVLRAVLVDQHLINREVNNKLYDFRIYDLRGKQIANEYITSLCSEFQASMKLEKGPLVKLGLFKTDNGDYLLIAIHHMVVDAVSWRIIMEDFETLYHNRESKLPLKTTSFQEWASKQKQYASGSIVNNEIAYWNRISQWEIKDLNKDHVPMRIQGAEIVKKTIVLDQTYTENLLMKVNKAYSTEINDILLSALTTAMSIFNQSERILINLESHGREQIVENIDITRTVGWFTSQYPVVLHNKGCVSNLIKNTKDTLRRIPRKGIGYGILKYLSPFEWKDTRKPEISFNYLGQFDENISGDHFTLSDISPGDSVSKDSGGLYPLNISAMVLHKQFHLTLSYIREEFNDDTIDNLLASYIESLQQIIDHCISKKFVEVTASDLTDEDISLDDLAPYNEQIDNVKRIYPLTPMQEGLLFHSMADKGEYYHVNMELRVKGELNKELFNKSFKELVASHDVLRTNFDSDRFKNNMQIVYKTKETDITYLDIRDLQERKEAYIEQLVKEDRKRGFDLLEDNLIRLFVVRTDEQEYSLMLSNHHIILDGWSFGIISSELFDIYRRLLQNSPVEVKKVKPYEEYIKWIGSQDKMAALSYWSTYLKGYNTTIEIPFKKVVETDGKPQEVTLNFGQSLTKQIEILAKNNNVTINTVFQSVWAIQLQRYNNVDDVVFGFIVSGRTTKVSGIDEMVGLFINTIPLRVNTSHEKKYSEVLQKIKSDFHESEPYQYCSIAEVQKHTEVGNGLINGLMVFENYPIDQDMINKDIQNQVNLHIRSARMFDETNYSFNIKVIPGDELVVKFDFNDGIYEQAAVNKIKGHFIHILNQVIANPDIRIDDIEIVGTDERNELLVDFNDTYMDYPREETIQQLFENQAIKKPDTTAVICGEAAISYGELNKRANALAKHLRSKGIRAESIVPIMIDRSIDMAVAVLATLKAGAAYLPIDTGYPEDRINYILRDSKAEFMLSTHKLMQMRTLEIKEVIDLDNKELYTHSVEQIDNINCSSDLAYVIYTSGTTGKPKGVMVEHKGVINLKHWFEHDLGIGNDEKILQFASIAFDAFSWELYMALLLGNTLCIPDKDTLLNAELLNEYMRAHGITTITLPPFVAANLEAGNRLKRVITAGSELKYEQISHLLGKVEVINAYGPTEDTVCTTTCKLTQDHEAKISIGTPIKNHRVLILDIQNKVVPAGVSGELCIAGVGLARGYLNNEALTKEKFINNPYKQGEILYKTGDIARWLPDGNIEYIGRIDHQVKIRGYRIEIGEIEQNLLQRPEITQVGVVDKEKDGVKFLCAYYVSEKELSIQLLRESLSKQLPAYMIPAYFMRMDSLPFNLNGKVDRKLLPEMEGIINTGTHYEEAEHEIESVMIDICKNVLGLQQLGVRDNLFEVGGDSIRIAKIYTELKKVNIHISIKDIFYYENIRDIYQHCVSKQTNFQEESHESSEFNFSSLTEWKQALTDQLNEFSSTIINRKEIASVYSLSAMQKIMLDTNQTYSGATIDFNHHVNVQLLKNSIKQVINEQGLLRSILIQSDDRTMIQEYGVVQDLEIPYLNLEDASEDQVESIKAFIHELYGKHVNDIDVHNRLLYSMFIIKFSDIHYKVYMPCSHLIFDAISFEIIQASIRQAYANNGELRENNVLQYEHYVKEQWKGPQGITEKDLMERFQLTEFQESFNDYFKKYRESTFINSMISIPLTNDIRESIQERSWELSLKLFLKILELNFGLDKVPFALMHTGRKYTTHNYYHTIGAFIDILPLNLQAAQHLSIEDINQLIRLAYEKNIHFTALLTQEEQKNKYKKVRRALKDVYGSKMINIPIFNYLGMYDSHSEMKEELSGIKEMYSGQTKNVSTEIVIAVQENELMIRLFCEEHQISTITEELQNLMNNYKLLFI</sequence>
<reference evidence="11 12" key="1">
    <citation type="submission" date="2019-07" db="EMBL/GenBank/DDBJ databases">
        <authorList>
            <person name="Kim J."/>
        </authorList>
    </citation>
    <scope>NUCLEOTIDE SEQUENCE [LARGE SCALE GENOMIC DNA]</scope>
    <source>
        <strain evidence="11 12">N4</strain>
    </source>
</reference>
<dbReference type="InterPro" id="IPR025110">
    <property type="entry name" value="AMP-bd_C"/>
</dbReference>
<dbReference type="InterPro" id="IPR010071">
    <property type="entry name" value="AA_adenyl_dom"/>
</dbReference>
<protein>
    <submittedName>
        <fullName evidence="11">Amino acid adenylation domain-containing protein</fullName>
    </submittedName>
</protein>
<dbReference type="InterPro" id="IPR036736">
    <property type="entry name" value="ACP-like_sf"/>
</dbReference>
<dbReference type="Gene3D" id="3.40.50.980">
    <property type="match status" value="4"/>
</dbReference>
<dbReference type="Pfam" id="PF13193">
    <property type="entry name" value="AMP-binding_C"/>
    <property type="match status" value="2"/>
</dbReference>
<evidence type="ECO:0000256" key="6">
    <source>
        <dbReference type="ARBA" id="ARBA00022737"/>
    </source>
</evidence>
<dbReference type="InterPro" id="IPR001763">
    <property type="entry name" value="Rhodanese-like_dom"/>
</dbReference>
<gene>
    <name evidence="11" type="ORF">FPZ44_10080</name>
</gene>
<dbReference type="PROSITE" id="PS50206">
    <property type="entry name" value="RHODANESE_3"/>
    <property type="match status" value="1"/>
</dbReference>
<evidence type="ECO:0000256" key="2">
    <source>
        <dbReference type="ARBA" id="ARBA00006432"/>
    </source>
</evidence>
<dbReference type="OrthoDB" id="9765680at2"/>
<keyword evidence="7" id="KW-0045">Antibiotic biosynthesis</keyword>
<dbReference type="RefSeq" id="WP_144989785.1">
    <property type="nucleotide sequence ID" value="NZ_VNJK01000001.1"/>
</dbReference>
<dbReference type="SUPFAM" id="SSF47336">
    <property type="entry name" value="ACP-like"/>
    <property type="match status" value="2"/>
</dbReference>
<dbReference type="Gene3D" id="3.30.559.30">
    <property type="entry name" value="Nonribosomal peptide synthetase, condensation domain"/>
    <property type="match status" value="4"/>
</dbReference>
<dbReference type="FunFam" id="2.30.38.10:FF:000001">
    <property type="entry name" value="Non-ribosomal peptide synthetase PvdI"/>
    <property type="match status" value="2"/>
</dbReference>
<organism evidence="11 12">
    <name type="scientific">Paenibacillus agilis</name>
    <dbReference type="NCBI Taxonomy" id="3020863"/>
    <lineage>
        <taxon>Bacteria</taxon>
        <taxon>Bacillati</taxon>
        <taxon>Bacillota</taxon>
        <taxon>Bacilli</taxon>
        <taxon>Bacillales</taxon>
        <taxon>Paenibacillaceae</taxon>
        <taxon>Paenibacillus</taxon>
    </lineage>
</organism>
<evidence type="ECO:0000256" key="3">
    <source>
        <dbReference type="ARBA" id="ARBA00022450"/>
    </source>
</evidence>
<keyword evidence="5" id="KW-0436">Ligase</keyword>
<dbReference type="CDD" id="cd19534">
    <property type="entry name" value="E_NRPS"/>
    <property type="match status" value="1"/>
</dbReference>
<keyword evidence="12" id="KW-1185">Reference proteome</keyword>
<comment type="similarity">
    <text evidence="2">Belongs to the ATP-dependent AMP-binding enzyme family.</text>
</comment>
<dbReference type="Gene3D" id="3.30.559.10">
    <property type="entry name" value="Chloramphenicol acetyltransferase-like domain"/>
    <property type="match status" value="4"/>
</dbReference>
<evidence type="ECO:0000259" key="9">
    <source>
        <dbReference type="PROSITE" id="PS50075"/>
    </source>
</evidence>
<evidence type="ECO:0000256" key="7">
    <source>
        <dbReference type="ARBA" id="ARBA00023194"/>
    </source>
</evidence>
<dbReference type="InterPro" id="IPR045851">
    <property type="entry name" value="AMP-bd_C_sf"/>
</dbReference>
<dbReference type="InterPro" id="IPR000873">
    <property type="entry name" value="AMP-dep_synth/lig_dom"/>
</dbReference>
<dbReference type="PANTHER" id="PTHR45527:SF1">
    <property type="entry name" value="FATTY ACID SYNTHASE"/>
    <property type="match status" value="1"/>
</dbReference>
<dbReference type="FunFam" id="3.30.300.30:FF:000010">
    <property type="entry name" value="Enterobactin synthetase component F"/>
    <property type="match status" value="1"/>
</dbReference>
<dbReference type="Pfam" id="PF00550">
    <property type="entry name" value="PP-binding"/>
    <property type="match status" value="2"/>
</dbReference>
<evidence type="ECO:0000256" key="1">
    <source>
        <dbReference type="ARBA" id="ARBA00001957"/>
    </source>
</evidence>
<evidence type="ECO:0000256" key="5">
    <source>
        <dbReference type="ARBA" id="ARBA00022598"/>
    </source>
</evidence>
<feature type="domain" description="Carrier" evidence="9">
    <location>
        <begin position="2699"/>
        <end position="2773"/>
    </location>
</feature>
<keyword evidence="8" id="KW-0511">Multifunctional enzyme</keyword>
<dbReference type="Pfam" id="PF00501">
    <property type="entry name" value="AMP-binding"/>
    <property type="match status" value="2"/>
</dbReference>
<dbReference type="GO" id="GO:0043041">
    <property type="term" value="P:amino acid activation for nonribosomal peptide biosynthetic process"/>
    <property type="evidence" value="ECO:0007669"/>
    <property type="project" value="TreeGrafter"/>
</dbReference>
<dbReference type="NCBIfam" id="NF003417">
    <property type="entry name" value="PRK04813.1"/>
    <property type="match status" value="2"/>
</dbReference>
<name>A0A559J0F0_9BACL</name>
<dbReference type="GO" id="GO:0017000">
    <property type="term" value="P:antibiotic biosynthetic process"/>
    <property type="evidence" value="ECO:0007669"/>
    <property type="project" value="UniProtKB-KW"/>
</dbReference>
<comment type="caution">
    <text evidence="11">The sequence shown here is derived from an EMBL/GenBank/DDBJ whole genome shotgun (WGS) entry which is preliminary data.</text>
</comment>
<feature type="domain" description="Rhodanese" evidence="10">
    <location>
        <begin position="2203"/>
        <end position="2288"/>
    </location>
</feature>
<dbReference type="GO" id="GO:0016874">
    <property type="term" value="F:ligase activity"/>
    <property type="evidence" value="ECO:0007669"/>
    <property type="project" value="UniProtKB-KW"/>
</dbReference>
<dbReference type="Gene3D" id="3.30.300.30">
    <property type="match status" value="2"/>
</dbReference>
<dbReference type="Proteomes" id="UP000318102">
    <property type="component" value="Unassembled WGS sequence"/>
</dbReference>
<comment type="cofactor">
    <cofactor evidence="1">
        <name>pantetheine 4'-phosphate</name>
        <dbReference type="ChEBI" id="CHEBI:47942"/>
    </cofactor>
</comment>
<dbReference type="PROSITE" id="PS00455">
    <property type="entry name" value="AMP_BINDING"/>
    <property type="match status" value="2"/>
</dbReference>
<dbReference type="Pfam" id="PF00668">
    <property type="entry name" value="Condensation"/>
    <property type="match status" value="5"/>
</dbReference>
<dbReference type="CDD" id="cd19543">
    <property type="entry name" value="DCL_NRPS"/>
    <property type="match status" value="2"/>
</dbReference>
<dbReference type="InterPro" id="IPR006162">
    <property type="entry name" value="Ppantetheine_attach_site"/>
</dbReference>
<dbReference type="GO" id="GO:0031177">
    <property type="term" value="F:phosphopantetheine binding"/>
    <property type="evidence" value="ECO:0007669"/>
    <property type="project" value="TreeGrafter"/>
</dbReference>
<proteinExistence type="inferred from homology"/>
<keyword evidence="4" id="KW-0597">Phosphoprotein</keyword>
<dbReference type="PROSITE" id="PS50075">
    <property type="entry name" value="CARRIER"/>
    <property type="match status" value="2"/>
</dbReference>
<dbReference type="Gene3D" id="2.30.38.10">
    <property type="entry name" value="Luciferase, Domain 3"/>
    <property type="match status" value="2"/>
</dbReference>
<dbReference type="NCBIfam" id="TIGR01720">
    <property type="entry name" value="NRPS-para261"/>
    <property type="match status" value="2"/>
</dbReference>